<evidence type="ECO:0000313" key="1">
    <source>
        <dbReference type="EMBL" id="KZP13045.1"/>
    </source>
</evidence>
<accession>A0A166BWG5</accession>
<dbReference type="EMBL" id="KV417638">
    <property type="protein sequence ID" value="KZP13045.1"/>
    <property type="molecule type" value="Genomic_DNA"/>
</dbReference>
<reference evidence="1" key="1">
    <citation type="journal article" date="2016" name="Mol. Biol. Evol.">
        <title>Comparative Genomics of Early-Diverging Mushroom-Forming Fungi Provides Insights into the Origins of Lignocellulose Decay Capabilities.</title>
        <authorList>
            <person name="Nagy L.G."/>
            <person name="Riley R."/>
            <person name="Tritt A."/>
            <person name="Adam C."/>
            <person name="Daum C."/>
            <person name="Floudas D."/>
            <person name="Sun H."/>
            <person name="Yadav J.S."/>
            <person name="Pangilinan J."/>
            <person name="Larsson K.H."/>
            <person name="Matsuura K."/>
            <person name="Barry K."/>
            <person name="Labutti K."/>
            <person name="Kuo R."/>
            <person name="Ohm R.A."/>
            <person name="Bhattacharya S.S."/>
            <person name="Shirouzu T."/>
            <person name="Yoshinaga Y."/>
            <person name="Martin F.M."/>
            <person name="Grigoriev I.V."/>
            <person name="Hibbett D.S."/>
        </authorList>
    </citation>
    <scope>NUCLEOTIDE SEQUENCE [LARGE SCALE GENOMIC DNA]</scope>
    <source>
        <strain evidence="1">CBS 109695</strain>
    </source>
</reference>
<proteinExistence type="predicted"/>
<gene>
    <name evidence="1" type="ORF">FIBSPDRAFT_140135</name>
</gene>
<dbReference type="AlphaFoldDB" id="A0A166BWG5"/>
<name>A0A166BWG5_9AGAM</name>
<protein>
    <submittedName>
        <fullName evidence="1">Uncharacterized protein</fullName>
    </submittedName>
</protein>
<sequence length="103" mass="11092">MAADYSALSKNAIRYQKQLVKQRKYNIILISSSPRPFPSLHNVPNTLSLTICSSLAASVLLIFVSGSCTIHSSTSVGARERVAEVPHARTRGHCCIMSTASSS</sequence>
<organism evidence="1">
    <name type="scientific">Athelia psychrophila</name>
    <dbReference type="NCBI Taxonomy" id="1759441"/>
    <lineage>
        <taxon>Eukaryota</taxon>
        <taxon>Fungi</taxon>
        <taxon>Dikarya</taxon>
        <taxon>Basidiomycota</taxon>
        <taxon>Agaricomycotina</taxon>
        <taxon>Agaricomycetes</taxon>
        <taxon>Agaricomycetidae</taxon>
        <taxon>Atheliales</taxon>
        <taxon>Atheliaceae</taxon>
        <taxon>Athelia</taxon>
    </lineage>
</organism>